<keyword evidence="2" id="KW-1185">Reference proteome</keyword>
<dbReference type="InterPro" id="IPR022213">
    <property type="entry name" value="DUF3742"/>
</dbReference>
<dbReference type="STRING" id="96773.Tchl_0326"/>
<protein>
    <submittedName>
        <fullName evidence="1">Uncharacterized protein</fullName>
    </submittedName>
</protein>
<dbReference type="KEGG" id="tcl:Tchl_0326"/>
<name>A0A1L6F8F8_9RHOO</name>
<reference evidence="1 2" key="1">
    <citation type="submission" date="2016-12" db="EMBL/GenBank/DDBJ databases">
        <title>Complete genome sequence of Thauera chlorobenzoica, a Betaproteobacterium degrading haloaromatics anaerobically to CO2 and halides.</title>
        <authorList>
            <person name="Goris T."/>
            <person name="Mergelsberg M."/>
            <person name="Boll M."/>
        </authorList>
    </citation>
    <scope>NUCLEOTIDE SEQUENCE [LARGE SCALE GENOMIC DNA]</scope>
    <source>
        <strain evidence="1 2">3CB1</strain>
    </source>
</reference>
<accession>A0A1L6F8F8</accession>
<dbReference type="EMBL" id="CP018839">
    <property type="protein sequence ID" value="APR03199.1"/>
    <property type="molecule type" value="Genomic_DNA"/>
</dbReference>
<dbReference type="AlphaFoldDB" id="A0A1L6F8F8"/>
<gene>
    <name evidence="1" type="ORF">Tchl_0326</name>
</gene>
<sequence length="80" mass="8712">MAVAAALLWATKLVALGLLLYVAFWAAVLLLGVAVAGWAAAANTPDEEEWPFTDLTELRKSPGYDPNLYNDTSHELYTDD</sequence>
<dbReference type="Pfam" id="PF12553">
    <property type="entry name" value="DUF3742"/>
    <property type="match status" value="1"/>
</dbReference>
<evidence type="ECO:0000313" key="2">
    <source>
        <dbReference type="Proteomes" id="UP000185739"/>
    </source>
</evidence>
<organism evidence="1 2">
    <name type="scientific">Thauera chlorobenzoica</name>
    <dbReference type="NCBI Taxonomy" id="96773"/>
    <lineage>
        <taxon>Bacteria</taxon>
        <taxon>Pseudomonadati</taxon>
        <taxon>Pseudomonadota</taxon>
        <taxon>Betaproteobacteria</taxon>
        <taxon>Rhodocyclales</taxon>
        <taxon>Zoogloeaceae</taxon>
        <taxon>Thauera</taxon>
    </lineage>
</organism>
<dbReference type="Proteomes" id="UP000185739">
    <property type="component" value="Chromosome"/>
</dbReference>
<proteinExistence type="predicted"/>
<evidence type="ECO:0000313" key="1">
    <source>
        <dbReference type="EMBL" id="APR03199.1"/>
    </source>
</evidence>